<feature type="signal peptide" evidence="1">
    <location>
        <begin position="1"/>
        <end position="23"/>
    </location>
</feature>
<keyword evidence="4" id="KW-1185">Reference proteome</keyword>
<reference evidence="3 4" key="2">
    <citation type="submission" date="2019-03" db="EMBL/GenBank/DDBJ databases">
        <title>Draft Genome Sequences of Six Type Strains of the Genus Massilia.</title>
        <authorList>
            <person name="Miess H."/>
            <person name="Frediansyhah A."/>
            <person name="Gross H."/>
        </authorList>
    </citation>
    <scope>NUCLEOTIDE SEQUENCE [LARGE SCALE GENOMIC DNA]</scope>
    <source>
        <strain evidence="3 4">DSM 17505</strain>
    </source>
</reference>
<evidence type="ECO:0008006" key="6">
    <source>
        <dbReference type="Google" id="ProtNLM"/>
    </source>
</evidence>
<reference evidence="2" key="1">
    <citation type="journal article" date="2014" name="Int. J. Syst. Evol. Microbiol.">
        <title>Complete genome sequence of Corynebacterium casei LMG S-19264T (=DSM 44701T), isolated from a smear-ripened cheese.</title>
        <authorList>
            <consortium name="US DOE Joint Genome Institute (JGI-PGF)"/>
            <person name="Walter F."/>
            <person name="Albersmeier A."/>
            <person name="Kalinowski J."/>
            <person name="Ruckert C."/>
        </authorList>
    </citation>
    <scope>NUCLEOTIDE SEQUENCE</scope>
    <source>
        <strain evidence="2">KCTC 12344</strain>
    </source>
</reference>
<dbReference type="AlphaFoldDB" id="A0A4P7BDF3"/>
<dbReference type="Proteomes" id="UP000619512">
    <property type="component" value="Unassembled WGS sequence"/>
</dbReference>
<reference evidence="2" key="3">
    <citation type="submission" date="2022-12" db="EMBL/GenBank/DDBJ databases">
        <authorList>
            <person name="Sun Q."/>
            <person name="Kim S."/>
        </authorList>
    </citation>
    <scope>NUCLEOTIDE SEQUENCE</scope>
    <source>
        <strain evidence="2">KCTC 12344</strain>
    </source>
</reference>
<dbReference type="RefSeq" id="WP_134383764.1">
    <property type="nucleotide sequence ID" value="NZ_BMWW01000005.1"/>
</dbReference>
<gene>
    <name evidence="3" type="ORF">E1742_04615</name>
    <name evidence="2" type="ORF">GCM10007388_33560</name>
</gene>
<feature type="chain" id="PRO_5044606702" description="Lysozyme inhibitor LprI N-terminal domain-containing protein" evidence="1">
    <location>
        <begin position="24"/>
        <end position="222"/>
    </location>
</feature>
<evidence type="ECO:0000313" key="5">
    <source>
        <dbReference type="Proteomes" id="UP000619512"/>
    </source>
</evidence>
<sequence length="222" mass="24126">MKTTRHLPYSLMLAALCCVSAQAADLDLSDCDVLIGKKHNAAYKGWARDNQKSAEAGDREAIRLRAIEASNRLACHQEVITGDDDWGMIVSSADGTSETHLPPGIPNIRKHPAAWRALNQAAKYGHQAGAFGVGHKGAAAELVLRYAADLPQYLEGAYEDAAAVYEYDCVLKRKFERRDRAAGCASARTARARLIPLVAAERRRALDASARRWAEGLPTASK</sequence>
<accession>A0A4P7BDF3</accession>
<evidence type="ECO:0000313" key="2">
    <source>
        <dbReference type="EMBL" id="GGY97168.1"/>
    </source>
</evidence>
<evidence type="ECO:0000256" key="1">
    <source>
        <dbReference type="SAM" id="SignalP"/>
    </source>
</evidence>
<dbReference type="Proteomes" id="UP000294359">
    <property type="component" value="Chromosome"/>
</dbReference>
<evidence type="ECO:0000313" key="4">
    <source>
        <dbReference type="Proteomes" id="UP000294359"/>
    </source>
</evidence>
<protein>
    <recommendedName>
        <fullName evidence="6">Lysozyme inhibitor LprI N-terminal domain-containing protein</fullName>
    </recommendedName>
</protein>
<proteinExistence type="predicted"/>
<keyword evidence="1" id="KW-0732">Signal</keyword>
<dbReference type="OrthoDB" id="8774947at2"/>
<organism evidence="2 5">
    <name type="scientific">Pseudoduganella plicata</name>
    <dbReference type="NCBI Taxonomy" id="321984"/>
    <lineage>
        <taxon>Bacteria</taxon>
        <taxon>Pseudomonadati</taxon>
        <taxon>Pseudomonadota</taxon>
        <taxon>Betaproteobacteria</taxon>
        <taxon>Burkholderiales</taxon>
        <taxon>Oxalobacteraceae</taxon>
        <taxon>Telluria group</taxon>
        <taxon>Pseudoduganella</taxon>
    </lineage>
</organism>
<name>A0A4P7BDF3_9BURK</name>
<evidence type="ECO:0000313" key="3">
    <source>
        <dbReference type="EMBL" id="QBQ35525.1"/>
    </source>
</evidence>
<dbReference type="EMBL" id="CP038026">
    <property type="protein sequence ID" value="QBQ35525.1"/>
    <property type="molecule type" value="Genomic_DNA"/>
</dbReference>
<dbReference type="EMBL" id="BMWW01000005">
    <property type="protein sequence ID" value="GGY97168.1"/>
    <property type="molecule type" value="Genomic_DNA"/>
</dbReference>